<keyword evidence="4 5" id="KW-0472">Membrane</keyword>
<accession>R0JVG8</accession>
<feature type="transmembrane region" description="Helical" evidence="5">
    <location>
        <begin position="409"/>
        <end position="436"/>
    </location>
</feature>
<dbReference type="InterPro" id="IPR011701">
    <property type="entry name" value="MFS"/>
</dbReference>
<evidence type="ECO:0000313" key="7">
    <source>
        <dbReference type="EMBL" id="EOA81484.1"/>
    </source>
</evidence>
<dbReference type="GO" id="GO:0022857">
    <property type="term" value="F:transmembrane transporter activity"/>
    <property type="evidence" value="ECO:0007669"/>
    <property type="project" value="InterPro"/>
</dbReference>
<keyword evidence="2 5" id="KW-0812">Transmembrane</keyword>
<dbReference type="OrthoDB" id="2130629at2759"/>
<feature type="transmembrane region" description="Helical" evidence="5">
    <location>
        <begin position="146"/>
        <end position="167"/>
    </location>
</feature>
<dbReference type="HOGENOM" id="CLU_000960_27_5_1"/>
<dbReference type="EMBL" id="KB908866">
    <property type="protein sequence ID" value="EOA81484.1"/>
    <property type="molecule type" value="Genomic_DNA"/>
</dbReference>
<feature type="transmembrane region" description="Helical" evidence="5">
    <location>
        <begin position="319"/>
        <end position="336"/>
    </location>
</feature>
<feature type="transmembrane region" description="Helical" evidence="5">
    <location>
        <begin position="121"/>
        <end position="140"/>
    </location>
</feature>
<reference evidence="7 8" key="1">
    <citation type="journal article" date="2012" name="PLoS Pathog.">
        <title>Diverse lifestyles and strategies of plant pathogenesis encoded in the genomes of eighteen Dothideomycetes fungi.</title>
        <authorList>
            <person name="Ohm R.A."/>
            <person name="Feau N."/>
            <person name="Henrissat B."/>
            <person name="Schoch C.L."/>
            <person name="Horwitz B.A."/>
            <person name="Barry K.W."/>
            <person name="Condon B.J."/>
            <person name="Copeland A.C."/>
            <person name="Dhillon B."/>
            <person name="Glaser F."/>
            <person name="Hesse C.N."/>
            <person name="Kosti I."/>
            <person name="LaButti K."/>
            <person name="Lindquist E.A."/>
            <person name="Lucas S."/>
            <person name="Salamov A.A."/>
            <person name="Bradshaw R.E."/>
            <person name="Ciuffetti L."/>
            <person name="Hamelin R.C."/>
            <person name="Kema G.H.J."/>
            <person name="Lawrence C."/>
            <person name="Scott J.A."/>
            <person name="Spatafora J.W."/>
            <person name="Turgeon B.G."/>
            <person name="de Wit P.J.G.M."/>
            <person name="Zhong S."/>
            <person name="Goodwin S.B."/>
            <person name="Grigoriev I.V."/>
        </authorList>
    </citation>
    <scope>NUCLEOTIDE SEQUENCE [LARGE SCALE GENOMIC DNA]</scope>
    <source>
        <strain evidence="8">28A</strain>
    </source>
</reference>
<feature type="transmembrane region" description="Helical" evidence="5">
    <location>
        <begin position="207"/>
        <end position="227"/>
    </location>
</feature>
<gene>
    <name evidence="7" type="ORF">SETTUDRAFT_99249</name>
</gene>
<feature type="transmembrane region" description="Helical" evidence="5">
    <location>
        <begin position="248"/>
        <end position="268"/>
    </location>
</feature>
<dbReference type="PANTHER" id="PTHR42718:SF27">
    <property type="entry name" value="TRANSPORTER, PUTATIVE-RELATED"/>
    <property type="match status" value="1"/>
</dbReference>
<dbReference type="InterPro" id="IPR036259">
    <property type="entry name" value="MFS_trans_sf"/>
</dbReference>
<organism evidence="7 8">
    <name type="scientific">Exserohilum turcicum (strain 28A)</name>
    <name type="common">Northern leaf blight fungus</name>
    <name type="synonym">Setosphaeria turcica</name>
    <dbReference type="NCBI Taxonomy" id="671987"/>
    <lineage>
        <taxon>Eukaryota</taxon>
        <taxon>Fungi</taxon>
        <taxon>Dikarya</taxon>
        <taxon>Ascomycota</taxon>
        <taxon>Pezizomycotina</taxon>
        <taxon>Dothideomycetes</taxon>
        <taxon>Pleosporomycetidae</taxon>
        <taxon>Pleosporales</taxon>
        <taxon>Pleosporineae</taxon>
        <taxon>Pleosporaceae</taxon>
        <taxon>Exserohilum</taxon>
    </lineage>
</organism>
<dbReference type="GeneID" id="19406421"/>
<keyword evidence="8" id="KW-1185">Reference proteome</keyword>
<proteinExistence type="predicted"/>
<dbReference type="Proteomes" id="UP000016935">
    <property type="component" value="Unassembled WGS sequence"/>
</dbReference>
<keyword evidence="3 5" id="KW-1133">Transmembrane helix</keyword>
<dbReference type="InterPro" id="IPR020846">
    <property type="entry name" value="MFS_dom"/>
</dbReference>
<feature type="transmembrane region" description="Helical" evidence="5">
    <location>
        <begin position="496"/>
        <end position="515"/>
    </location>
</feature>
<sequence>MGVTTCTETEYPLEPLPVDSQVQSATALDTTPTSPLAEAEAGDDEIIGKKRPKTVAVVTVCATGLNAILSSLVIITFPKIASDLRLGPELLTWPISVYALTCGCTLLLLGSIADIVGSRPMYLTGMVLQTALILGCGLAQSAAQIITFRGLGGIASSFLLPTCVSIVSETFPYGKDRNMAFALLSGSQPVGFAIGLLLGGVFPDWRWGFHFAAIVSGIAGALAFWAIPRKKPKKRADLWVHLKYKIDWVGIAIGSACVGLLSYAFTTITDHTYYIKKPGTITAFALSAVLAPVFVLWVGRQERLGKPAVIPNSLWHNRLFSCICLGLFLTWGALTSCDSYQSLFFQNVQHHSALQTALRFLPGVVSAALSNLAVGFLAHKVHIGWAISGGMLLSSVGMLLMAIIQPEWSYWVCAFFAVILSPIGGDALFAVSNLVLTSCFPKQMQGLAGGVLNTITQLAKTVALATAGTLAGSVTSQTHEASKTSPAALMEGYRAAFWYFFAMTCATIVLFIWGLRGIGKIMAKKE</sequence>
<feature type="transmembrane region" description="Helical" evidence="5">
    <location>
        <begin position="385"/>
        <end position="403"/>
    </location>
</feature>
<dbReference type="SUPFAM" id="SSF103473">
    <property type="entry name" value="MFS general substrate transporter"/>
    <property type="match status" value="1"/>
</dbReference>
<evidence type="ECO:0000313" key="8">
    <source>
        <dbReference type="Proteomes" id="UP000016935"/>
    </source>
</evidence>
<dbReference type="eggNOG" id="KOG0254">
    <property type="taxonomic scope" value="Eukaryota"/>
</dbReference>
<name>R0JVG8_EXST2</name>
<evidence type="ECO:0000259" key="6">
    <source>
        <dbReference type="PROSITE" id="PS50850"/>
    </source>
</evidence>
<dbReference type="Pfam" id="PF07690">
    <property type="entry name" value="MFS_1"/>
    <property type="match status" value="1"/>
</dbReference>
<feature type="domain" description="Major facilitator superfamily (MFS) profile" evidence="6">
    <location>
        <begin position="55"/>
        <end position="520"/>
    </location>
</feature>
<feature type="transmembrane region" description="Helical" evidence="5">
    <location>
        <begin position="55"/>
        <end position="78"/>
    </location>
</feature>
<protein>
    <recommendedName>
        <fullName evidence="6">Major facilitator superfamily (MFS) profile domain-containing protein</fullName>
    </recommendedName>
</protein>
<dbReference type="GO" id="GO:0016020">
    <property type="term" value="C:membrane"/>
    <property type="evidence" value="ECO:0007669"/>
    <property type="project" value="UniProtKB-SubCell"/>
</dbReference>
<feature type="transmembrane region" description="Helical" evidence="5">
    <location>
        <begin position="356"/>
        <end position="378"/>
    </location>
</feature>
<feature type="transmembrane region" description="Helical" evidence="5">
    <location>
        <begin position="280"/>
        <end position="298"/>
    </location>
</feature>
<dbReference type="RefSeq" id="XP_008030938.1">
    <property type="nucleotide sequence ID" value="XM_008032747.1"/>
</dbReference>
<dbReference type="AlphaFoldDB" id="R0JVG8"/>
<dbReference type="Gene3D" id="1.20.1720.10">
    <property type="entry name" value="Multidrug resistance protein D"/>
    <property type="match status" value="1"/>
</dbReference>
<evidence type="ECO:0000256" key="3">
    <source>
        <dbReference type="ARBA" id="ARBA00022989"/>
    </source>
</evidence>
<feature type="transmembrane region" description="Helical" evidence="5">
    <location>
        <begin position="90"/>
        <end position="109"/>
    </location>
</feature>
<dbReference type="STRING" id="671987.R0JVG8"/>
<evidence type="ECO:0000256" key="4">
    <source>
        <dbReference type="ARBA" id="ARBA00023136"/>
    </source>
</evidence>
<dbReference type="PANTHER" id="PTHR42718">
    <property type="entry name" value="MAJOR FACILITATOR SUPERFAMILY MULTIDRUG TRANSPORTER MFSC"/>
    <property type="match status" value="1"/>
</dbReference>
<dbReference type="Gene3D" id="1.20.1250.20">
    <property type="entry name" value="MFS general substrate transporter like domains"/>
    <property type="match status" value="1"/>
</dbReference>
<feature type="transmembrane region" description="Helical" evidence="5">
    <location>
        <begin position="179"/>
        <end position="201"/>
    </location>
</feature>
<evidence type="ECO:0000256" key="5">
    <source>
        <dbReference type="SAM" id="Phobius"/>
    </source>
</evidence>
<reference evidence="7 8" key="2">
    <citation type="journal article" date="2013" name="PLoS Genet.">
        <title>Comparative genome structure, secondary metabolite, and effector coding capacity across Cochliobolus pathogens.</title>
        <authorList>
            <person name="Condon B.J."/>
            <person name="Leng Y."/>
            <person name="Wu D."/>
            <person name="Bushley K.E."/>
            <person name="Ohm R.A."/>
            <person name="Otillar R."/>
            <person name="Martin J."/>
            <person name="Schackwitz W."/>
            <person name="Grimwood J."/>
            <person name="MohdZainudin N."/>
            <person name="Xue C."/>
            <person name="Wang R."/>
            <person name="Manning V.A."/>
            <person name="Dhillon B."/>
            <person name="Tu Z.J."/>
            <person name="Steffenson B.J."/>
            <person name="Salamov A."/>
            <person name="Sun H."/>
            <person name="Lowry S."/>
            <person name="LaButti K."/>
            <person name="Han J."/>
            <person name="Copeland A."/>
            <person name="Lindquist E."/>
            <person name="Barry K."/>
            <person name="Schmutz J."/>
            <person name="Baker S.E."/>
            <person name="Ciuffetti L.M."/>
            <person name="Grigoriev I.V."/>
            <person name="Zhong S."/>
            <person name="Turgeon B.G."/>
        </authorList>
    </citation>
    <scope>NUCLEOTIDE SEQUENCE [LARGE SCALE GENOMIC DNA]</scope>
    <source>
        <strain evidence="8">28A</strain>
    </source>
</reference>
<evidence type="ECO:0000256" key="1">
    <source>
        <dbReference type="ARBA" id="ARBA00004141"/>
    </source>
</evidence>
<comment type="subcellular location">
    <subcellularLocation>
        <location evidence="1">Membrane</location>
        <topology evidence="1">Multi-pass membrane protein</topology>
    </subcellularLocation>
</comment>
<evidence type="ECO:0000256" key="2">
    <source>
        <dbReference type="ARBA" id="ARBA00022692"/>
    </source>
</evidence>
<feature type="transmembrane region" description="Helical" evidence="5">
    <location>
        <begin position="457"/>
        <end position="476"/>
    </location>
</feature>
<dbReference type="PROSITE" id="PS50850">
    <property type="entry name" value="MFS"/>
    <property type="match status" value="1"/>
</dbReference>